<evidence type="ECO:0000259" key="4">
    <source>
        <dbReference type="Pfam" id="PF19040"/>
    </source>
</evidence>
<dbReference type="Pfam" id="PF19040">
    <property type="entry name" value="SGNH"/>
    <property type="match status" value="1"/>
</dbReference>
<evidence type="ECO:0000256" key="1">
    <source>
        <dbReference type="SAM" id="MobiDB-lite"/>
    </source>
</evidence>
<dbReference type="Proteomes" id="UP000282084">
    <property type="component" value="Unassembled WGS sequence"/>
</dbReference>
<keyword evidence="6" id="KW-1185">Reference proteome</keyword>
<evidence type="ECO:0000313" key="6">
    <source>
        <dbReference type="Proteomes" id="UP000282084"/>
    </source>
</evidence>
<feature type="domain" description="SGNH" evidence="4">
    <location>
        <begin position="454"/>
        <end position="675"/>
    </location>
</feature>
<feature type="transmembrane region" description="Helical" evidence="2">
    <location>
        <begin position="337"/>
        <end position="355"/>
    </location>
</feature>
<feature type="transmembrane region" description="Helical" evidence="2">
    <location>
        <begin position="191"/>
        <end position="211"/>
    </location>
</feature>
<sequence>MTLAPTSREDTTPSAAPPAAGPARRFRPEIQGLRAVAVTLVVVYHVWLGRVSGGVDVFFVVSGFLVTGQLLRAVARGRVDLVPLWGRMIKRLFPAALTVLLAVMAVCVVALPGSRWFQTIREVVAAALYLENWQLAADSADYFAQHNSASVVQHFWSLSIQGQFFVVWPLMAVAAIALGRVTRWGARRVMWWLLVAVFVESLVFSVALTGVDQPLAYFHSLTRAWEFALGGLLALLADRVTLSRAARVVLGWAGIAGLVACGLVLQVGAVFPGWLALWPTLCGAAVILAGTSGSGLGADRLLGTPFLRYVGDLSYALYLWHWPVLVLFLVVRGQREMGLVDGAFVIAVAVLLSVATHHLVEKPVRTSAIGVAKPWGAYRFGVLLMVPVLVGAGVWQHASTREASSYAIRLDDPDHPGALARTPGFEYWGSPDAEFVPPLVALNDDVGKPPDRECLLDQGDAELRMCTLAGPARPKKRIVLVGDSHMHAYLPALAVVAERRQWEITTILKGGCPFSVDSDAIPGFQPCVQWNAWALARIKELRPDAVIANGTRDIRPGRTEYTPTGFVRQWRNLEPDGIRVVAIRDNPRFEVRPSECMVANNMSVARCSPDRSDLYHDTPPYEGIADLPSNVVFADYTRYFCDDHTCPPVIGNVWVYRDDNHISGSFMISMAPMVEQDLVAKLGG</sequence>
<gene>
    <name evidence="5" type="ORF">C8E97_3591</name>
</gene>
<protein>
    <submittedName>
        <fullName evidence="5">Peptidoglycan/LPS O-acetylase OafA/YrhL</fullName>
    </submittedName>
</protein>
<feature type="transmembrane region" description="Helical" evidence="2">
    <location>
        <begin position="217"/>
        <end position="237"/>
    </location>
</feature>
<feature type="transmembrane region" description="Helical" evidence="2">
    <location>
        <begin position="160"/>
        <end position="179"/>
    </location>
</feature>
<feature type="transmembrane region" description="Helical" evidence="2">
    <location>
        <begin position="54"/>
        <end position="71"/>
    </location>
</feature>
<reference evidence="5 6" key="1">
    <citation type="submission" date="2018-10" db="EMBL/GenBank/DDBJ databases">
        <title>Sequencing the genomes of 1000 actinobacteria strains.</title>
        <authorList>
            <person name="Klenk H.-P."/>
        </authorList>
    </citation>
    <scope>NUCLEOTIDE SEQUENCE [LARGE SCALE GENOMIC DNA]</scope>
    <source>
        <strain evidence="5 6">DSM 43800</strain>
    </source>
</reference>
<dbReference type="PANTHER" id="PTHR23028">
    <property type="entry name" value="ACETYLTRANSFERASE"/>
    <property type="match status" value="1"/>
</dbReference>
<name>A0A495W550_9PSEU</name>
<accession>A0A495W550</accession>
<evidence type="ECO:0000259" key="3">
    <source>
        <dbReference type="Pfam" id="PF01757"/>
    </source>
</evidence>
<proteinExistence type="predicted"/>
<feature type="transmembrane region" description="Helical" evidence="2">
    <location>
        <begin position="92"/>
        <end position="111"/>
    </location>
</feature>
<feature type="transmembrane region" description="Helical" evidence="2">
    <location>
        <begin position="32"/>
        <end position="48"/>
    </location>
</feature>
<evidence type="ECO:0000313" key="5">
    <source>
        <dbReference type="EMBL" id="RKT54938.1"/>
    </source>
</evidence>
<dbReference type="GO" id="GO:0016747">
    <property type="term" value="F:acyltransferase activity, transferring groups other than amino-acyl groups"/>
    <property type="evidence" value="ECO:0007669"/>
    <property type="project" value="InterPro"/>
</dbReference>
<feature type="transmembrane region" description="Helical" evidence="2">
    <location>
        <begin position="376"/>
        <end position="395"/>
    </location>
</feature>
<feature type="region of interest" description="Disordered" evidence="1">
    <location>
        <begin position="1"/>
        <end position="23"/>
    </location>
</feature>
<dbReference type="AlphaFoldDB" id="A0A495W550"/>
<dbReference type="InterPro" id="IPR043968">
    <property type="entry name" value="SGNH"/>
</dbReference>
<dbReference type="GO" id="GO:0009103">
    <property type="term" value="P:lipopolysaccharide biosynthetic process"/>
    <property type="evidence" value="ECO:0007669"/>
    <property type="project" value="TreeGrafter"/>
</dbReference>
<organism evidence="5 6">
    <name type="scientific">Saccharothrix australiensis</name>
    <dbReference type="NCBI Taxonomy" id="2072"/>
    <lineage>
        <taxon>Bacteria</taxon>
        <taxon>Bacillati</taxon>
        <taxon>Actinomycetota</taxon>
        <taxon>Actinomycetes</taxon>
        <taxon>Pseudonocardiales</taxon>
        <taxon>Pseudonocardiaceae</taxon>
        <taxon>Saccharothrix</taxon>
    </lineage>
</organism>
<dbReference type="RefSeq" id="WP_246018962.1">
    <property type="nucleotide sequence ID" value="NZ_RBXO01000001.1"/>
</dbReference>
<dbReference type="InterPro" id="IPR050879">
    <property type="entry name" value="Acyltransferase_3"/>
</dbReference>
<keyword evidence="2" id="KW-0472">Membrane</keyword>
<dbReference type="EMBL" id="RBXO01000001">
    <property type="protein sequence ID" value="RKT54938.1"/>
    <property type="molecule type" value="Genomic_DNA"/>
</dbReference>
<dbReference type="PANTHER" id="PTHR23028:SF53">
    <property type="entry name" value="ACYL_TRANSF_3 DOMAIN-CONTAINING PROTEIN"/>
    <property type="match status" value="1"/>
</dbReference>
<evidence type="ECO:0000256" key="2">
    <source>
        <dbReference type="SAM" id="Phobius"/>
    </source>
</evidence>
<feature type="domain" description="Acyltransferase 3" evidence="3">
    <location>
        <begin position="29"/>
        <end position="356"/>
    </location>
</feature>
<keyword evidence="2" id="KW-0812">Transmembrane</keyword>
<comment type="caution">
    <text evidence="5">The sequence shown here is derived from an EMBL/GenBank/DDBJ whole genome shotgun (WGS) entry which is preliminary data.</text>
</comment>
<dbReference type="InterPro" id="IPR002656">
    <property type="entry name" value="Acyl_transf_3_dom"/>
</dbReference>
<dbReference type="GO" id="GO:0016020">
    <property type="term" value="C:membrane"/>
    <property type="evidence" value="ECO:0007669"/>
    <property type="project" value="TreeGrafter"/>
</dbReference>
<dbReference type="Pfam" id="PF01757">
    <property type="entry name" value="Acyl_transf_3"/>
    <property type="match status" value="1"/>
</dbReference>
<feature type="transmembrane region" description="Helical" evidence="2">
    <location>
        <begin position="309"/>
        <end position="331"/>
    </location>
</feature>
<keyword evidence="2" id="KW-1133">Transmembrane helix</keyword>
<feature type="transmembrane region" description="Helical" evidence="2">
    <location>
        <begin position="249"/>
        <end position="271"/>
    </location>
</feature>